<feature type="binding site" evidence="7">
    <location>
        <begin position="77"/>
        <end position="78"/>
    </location>
    <ligand>
        <name>substrate</name>
    </ligand>
</feature>
<keyword evidence="3 7" id="KW-0133">Cell shape</keyword>
<evidence type="ECO:0000256" key="1">
    <source>
        <dbReference type="ARBA" id="ARBA00001602"/>
    </source>
</evidence>
<keyword evidence="6 7" id="KW-0961">Cell wall biogenesis/degradation</keyword>
<dbReference type="Pfam" id="PF01177">
    <property type="entry name" value="Asp_Glu_race"/>
    <property type="match status" value="1"/>
</dbReference>
<dbReference type="InterPro" id="IPR015942">
    <property type="entry name" value="Asp/Glu/hydantoin_racemase"/>
</dbReference>
<proteinExistence type="inferred from homology"/>
<evidence type="ECO:0000313" key="8">
    <source>
        <dbReference type="EMBL" id="MDN3608801.1"/>
    </source>
</evidence>
<evidence type="ECO:0000313" key="9">
    <source>
        <dbReference type="Proteomes" id="UP001238540"/>
    </source>
</evidence>
<dbReference type="EMBL" id="JAUFQC010000001">
    <property type="protein sequence ID" value="MDN3608801.1"/>
    <property type="molecule type" value="Genomic_DNA"/>
</dbReference>
<dbReference type="PANTHER" id="PTHR21198">
    <property type="entry name" value="GLUTAMATE RACEMASE"/>
    <property type="match status" value="1"/>
</dbReference>
<dbReference type="GO" id="GO:0008881">
    <property type="term" value="F:glutamate racemase activity"/>
    <property type="evidence" value="ECO:0007669"/>
    <property type="project" value="UniProtKB-EC"/>
</dbReference>
<comment type="catalytic activity">
    <reaction evidence="1 7">
        <text>L-glutamate = D-glutamate</text>
        <dbReference type="Rhea" id="RHEA:12813"/>
        <dbReference type="ChEBI" id="CHEBI:29985"/>
        <dbReference type="ChEBI" id="CHEBI:29986"/>
        <dbReference type="EC" id="5.1.1.3"/>
    </reaction>
</comment>
<evidence type="ECO:0000256" key="6">
    <source>
        <dbReference type="ARBA" id="ARBA00023316"/>
    </source>
</evidence>
<comment type="similarity">
    <text evidence="7">Belongs to the aspartate/glutamate racemases family.</text>
</comment>
<dbReference type="InterPro" id="IPR004391">
    <property type="entry name" value="Glu_race"/>
</dbReference>
<feature type="active site" description="Proton donor/acceptor" evidence="7">
    <location>
        <position position="184"/>
    </location>
</feature>
<dbReference type="NCBIfam" id="TIGR00067">
    <property type="entry name" value="glut_race"/>
    <property type="match status" value="1"/>
</dbReference>
<keyword evidence="5 7" id="KW-0413">Isomerase</keyword>
<dbReference type="PANTHER" id="PTHR21198:SF2">
    <property type="entry name" value="GLUTAMATE RACEMASE"/>
    <property type="match status" value="1"/>
</dbReference>
<evidence type="ECO:0000256" key="7">
    <source>
        <dbReference type="HAMAP-Rule" id="MF_00258"/>
    </source>
</evidence>
<feature type="binding site" evidence="7">
    <location>
        <begin position="44"/>
        <end position="45"/>
    </location>
    <ligand>
        <name>substrate</name>
    </ligand>
</feature>
<dbReference type="Proteomes" id="UP001238540">
    <property type="component" value="Unassembled WGS sequence"/>
</dbReference>
<comment type="function">
    <text evidence="7">Provides the (R)-glutamate required for cell wall biosynthesis.</text>
</comment>
<name>A0ABT8BNR4_9VIBR</name>
<keyword evidence="9" id="KW-1185">Reference proteome</keyword>
<dbReference type="Gene3D" id="3.40.50.1860">
    <property type="match status" value="2"/>
</dbReference>
<feature type="binding site" evidence="7">
    <location>
        <begin position="185"/>
        <end position="186"/>
    </location>
    <ligand>
        <name>substrate</name>
    </ligand>
</feature>
<reference evidence="9" key="1">
    <citation type="journal article" date="2019" name="Int. J. Syst. Evol. Microbiol.">
        <title>The Global Catalogue of Microorganisms (GCM) 10K type strain sequencing project: providing services to taxonomists for standard genome sequencing and annotation.</title>
        <authorList>
            <consortium name="The Broad Institute Genomics Platform"/>
            <consortium name="The Broad Institute Genome Sequencing Center for Infectious Disease"/>
            <person name="Wu L."/>
            <person name="Ma J."/>
        </authorList>
    </citation>
    <scope>NUCLEOTIDE SEQUENCE [LARGE SCALE GENOMIC DNA]</scope>
    <source>
        <strain evidence="9">CECT 7398</strain>
    </source>
</reference>
<dbReference type="PROSITE" id="PS00923">
    <property type="entry name" value="ASP_GLU_RACEMASE_1"/>
    <property type="match status" value="1"/>
</dbReference>
<dbReference type="EC" id="5.1.1.3" evidence="2 7"/>
<feature type="binding site" evidence="7">
    <location>
        <begin position="12"/>
        <end position="13"/>
    </location>
    <ligand>
        <name>substrate</name>
    </ligand>
</feature>
<evidence type="ECO:0000256" key="5">
    <source>
        <dbReference type="ARBA" id="ARBA00023235"/>
    </source>
</evidence>
<dbReference type="InterPro" id="IPR001920">
    <property type="entry name" value="Asp/Glu_race"/>
</dbReference>
<evidence type="ECO:0000256" key="3">
    <source>
        <dbReference type="ARBA" id="ARBA00022960"/>
    </source>
</evidence>
<keyword evidence="4 7" id="KW-0573">Peptidoglycan synthesis</keyword>
<dbReference type="InterPro" id="IPR018187">
    <property type="entry name" value="Asp/Glu_racemase_AS_1"/>
</dbReference>
<dbReference type="HAMAP" id="MF_00258">
    <property type="entry name" value="Glu_racemase"/>
    <property type="match status" value="1"/>
</dbReference>
<feature type="active site" description="Proton donor/acceptor" evidence="7">
    <location>
        <position position="76"/>
    </location>
</feature>
<organism evidence="8 9">
    <name type="scientific">Vibrio ostreicida</name>
    <dbReference type="NCBI Taxonomy" id="526588"/>
    <lineage>
        <taxon>Bacteria</taxon>
        <taxon>Pseudomonadati</taxon>
        <taxon>Pseudomonadota</taxon>
        <taxon>Gammaproteobacteria</taxon>
        <taxon>Vibrionales</taxon>
        <taxon>Vibrionaceae</taxon>
        <taxon>Vibrio</taxon>
    </lineage>
</organism>
<comment type="caution">
    <text evidence="8">The sequence shown here is derived from an EMBL/GenBank/DDBJ whole genome shotgun (WGS) entry which is preliminary data.</text>
</comment>
<dbReference type="RefSeq" id="WP_170883720.1">
    <property type="nucleotide sequence ID" value="NZ_JABEYA020000022.1"/>
</dbReference>
<evidence type="ECO:0000256" key="2">
    <source>
        <dbReference type="ARBA" id="ARBA00013090"/>
    </source>
</evidence>
<comment type="pathway">
    <text evidence="7">Cell wall biogenesis; peptidoglycan biosynthesis.</text>
</comment>
<sequence length="264" mass="28982">MSQQQAKILIFDSGVGGLSVYKEIQSKLPQPDYIYIFDNEAYPYGELEHSTLIMRVERLITGLVEQHTIDLVVIACNTASTIVLPTLRAKLSIPVVGVVPAIKPASSLANKAVGLIATPATVTRPYTHELIKDFSQSKPVKLLGSTRLVDIAEEKLRGQPVDRQELAQILEPIRNNIDVAVLGCTHFPLIKRDIQSVLGQEVLLVDSGEAIARRVQDLLVVTEGTISKGRREIYSTAPPFQEGALNKALKKLGFSPVQLEILDR</sequence>
<accession>A0ABT8BNR4</accession>
<gene>
    <name evidence="7 8" type="primary">murI</name>
    <name evidence="8" type="ORF">QWZ16_03415</name>
</gene>
<evidence type="ECO:0000256" key="4">
    <source>
        <dbReference type="ARBA" id="ARBA00022984"/>
    </source>
</evidence>
<protein>
    <recommendedName>
        <fullName evidence="2 7">Glutamate racemase</fullName>
        <ecNumber evidence="2 7">5.1.1.3</ecNumber>
    </recommendedName>
</protein>
<dbReference type="SUPFAM" id="SSF53681">
    <property type="entry name" value="Aspartate/glutamate racemase"/>
    <property type="match status" value="2"/>
</dbReference>